<evidence type="ECO:0000259" key="6">
    <source>
        <dbReference type="PROSITE" id="PS51918"/>
    </source>
</evidence>
<feature type="domain" description="Radical SAM core" evidence="6">
    <location>
        <begin position="7"/>
        <end position="229"/>
    </location>
</feature>
<dbReference type="AlphaFoldDB" id="A0A562S4M9"/>
<dbReference type="InterPro" id="IPR050377">
    <property type="entry name" value="Radical_SAM_PqqE_MftC-like"/>
</dbReference>
<dbReference type="SUPFAM" id="SSF102114">
    <property type="entry name" value="Radical SAM enzymes"/>
    <property type="match status" value="1"/>
</dbReference>
<dbReference type="RefSeq" id="WP_144682380.1">
    <property type="nucleotide sequence ID" value="NZ_VLLC01000003.1"/>
</dbReference>
<accession>A0A562S4M9</accession>
<evidence type="ECO:0000256" key="4">
    <source>
        <dbReference type="ARBA" id="ARBA00023004"/>
    </source>
</evidence>
<sequence length="331" mass="37182">MKQNTVAFQPHATNLFFHILTACNLKCRHCYIRKDQHGSRTLSMKNIKSWLSLFAKKKKTANVIFLGGEPTLHPELGRAIKTAKAMGYASVTIDTNGYLFHDILEKVSPEELDFLSFSLDGATAPVCDAIRGEGVFEVCTKNARKAAEKGFSTSLIYTVSEKNIHELEKMPLLLKDLGISRFFIQVLGMRGNSLQNPGQKQVNRHTWTSLVPEVAREVASLGIGVTWPKVFLGPEDSFECAGLVADNFFVFPNGRVYRCPLCEDYPIHAFEIKENRLIERPPLHEGQFFELNIPEGCVMNRLVQPGNLDYDKDGHPLSRIACCLLKEEILP</sequence>
<dbReference type="SFLD" id="SFLDS00029">
    <property type="entry name" value="Radical_SAM"/>
    <property type="match status" value="1"/>
</dbReference>
<protein>
    <submittedName>
        <fullName evidence="7">MoaA/NifB/PqqE/SkfB family radical SAM enzyme</fullName>
    </submittedName>
</protein>
<dbReference type="InterPro" id="IPR007197">
    <property type="entry name" value="rSAM"/>
</dbReference>
<name>A0A562S4M9_9BACT</name>
<dbReference type="InterPro" id="IPR058240">
    <property type="entry name" value="rSAM_sf"/>
</dbReference>
<dbReference type="GO" id="GO:0051536">
    <property type="term" value="F:iron-sulfur cluster binding"/>
    <property type="evidence" value="ECO:0007669"/>
    <property type="project" value="UniProtKB-KW"/>
</dbReference>
<dbReference type="PANTHER" id="PTHR11228">
    <property type="entry name" value="RADICAL SAM DOMAIN PROTEIN"/>
    <property type="match status" value="1"/>
</dbReference>
<reference evidence="7 8" key="1">
    <citation type="submission" date="2019-07" db="EMBL/GenBank/DDBJ databases">
        <title>Genome sequencing of 100 strains of the haloalkaliphilic chemolithoautotrophic sulfur-oxidizing bacterium Thioalkalivibrio.</title>
        <authorList>
            <person name="Muyzer G."/>
        </authorList>
    </citation>
    <scope>NUCLEOTIDE SEQUENCE [LARGE SCALE GENOMIC DNA]</scope>
    <source>
        <strain evidence="7 8">ASO4-4</strain>
    </source>
</reference>
<dbReference type="GO" id="GO:0046872">
    <property type="term" value="F:metal ion binding"/>
    <property type="evidence" value="ECO:0007669"/>
    <property type="project" value="UniProtKB-KW"/>
</dbReference>
<dbReference type="Gene3D" id="3.20.20.70">
    <property type="entry name" value="Aldolase class I"/>
    <property type="match status" value="1"/>
</dbReference>
<comment type="cofactor">
    <cofactor evidence="1">
        <name>[4Fe-4S] cluster</name>
        <dbReference type="ChEBI" id="CHEBI:49883"/>
    </cofactor>
</comment>
<dbReference type="InterPro" id="IPR013785">
    <property type="entry name" value="Aldolase_TIM"/>
</dbReference>
<dbReference type="PROSITE" id="PS51257">
    <property type="entry name" value="PROKAR_LIPOPROTEIN"/>
    <property type="match status" value="1"/>
</dbReference>
<dbReference type="OrthoDB" id="9782387at2"/>
<dbReference type="PROSITE" id="PS51918">
    <property type="entry name" value="RADICAL_SAM"/>
    <property type="match status" value="1"/>
</dbReference>
<evidence type="ECO:0000313" key="8">
    <source>
        <dbReference type="Proteomes" id="UP000318307"/>
    </source>
</evidence>
<dbReference type="SMART" id="SM00729">
    <property type="entry name" value="Elp3"/>
    <property type="match status" value="1"/>
</dbReference>
<evidence type="ECO:0000256" key="3">
    <source>
        <dbReference type="ARBA" id="ARBA00022723"/>
    </source>
</evidence>
<dbReference type="Proteomes" id="UP000318307">
    <property type="component" value="Unassembled WGS sequence"/>
</dbReference>
<keyword evidence="2" id="KW-0949">S-adenosyl-L-methionine</keyword>
<organism evidence="7 8">
    <name type="scientific">Desulfobotulus alkaliphilus</name>
    <dbReference type="NCBI Taxonomy" id="622671"/>
    <lineage>
        <taxon>Bacteria</taxon>
        <taxon>Pseudomonadati</taxon>
        <taxon>Thermodesulfobacteriota</taxon>
        <taxon>Desulfobacteria</taxon>
        <taxon>Desulfobacterales</taxon>
        <taxon>Desulfobacteraceae</taxon>
        <taxon>Desulfobotulus</taxon>
    </lineage>
</organism>
<evidence type="ECO:0000256" key="2">
    <source>
        <dbReference type="ARBA" id="ARBA00022691"/>
    </source>
</evidence>
<dbReference type="CDD" id="cd01335">
    <property type="entry name" value="Radical_SAM"/>
    <property type="match status" value="1"/>
</dbReference>
<keyword evidence="4" id="KW-0408">Iron</keyword>
<dbReference type="SFLD" id="SFLDG01067">
    <property type="entry name" value="SPASM/twitch_domain_containing"/>
    <property type="match status" value="1"/>
</dbReference>
<keyword evidence="3" id="KW-0479">Metal-binding</keyword>
<gene>
    <name evidence="7" type="ORF">LZ24_00711</name>
</gene>
<dbReference type="EMBL" id="VLLC01000003">
    <property type="protein sequence ID" value="TWI75660.1"/>
    <property type="molecule type" value="Genomic_DNA"/>
</dbReference>
<dbReference type="PANTHER" id="PTHR11228:SF7">
    <property type="entry name" value="PQQA PEPTIDE CYCLASE"/>
    <property type="match status" value="1"/>
</dbReference>
<keyword evidence="8" id="KW-1185">Reference proteome</keyword>
<dbReference type="GO" id="GO:0003824">
    <property type="term" value="F:catalytic activity"/>
    <property type="evidence" value="ECO:0007669"/>
    <property type="project" value="InterPro"/>
</dbReference>
<evidence type="ECO:0000313" key="7">
    <source>
        <dbReference type="EMBL" id="TWI75660.1"/>
    </source>
</evidence>
<comment type="caution">
    <text evidence="7">The sequence shown here is derived from an EMBL/GenBank/DDBJ whole genome shotgun (WGS) entry which is preliminary data.</text>
</comment>
<proteinExistence type="predicted"/>
<dbReference type="InterPro" id="IPR006638">
    <property type="entry name" value="Elp3/MiaA/NifB-like_rSAM"/>
</dbReference>
<evidence type="ECO:0000256" key="1">
    <source>
        <dbReference type="ARBA" id="ARBA00001966"/>
    </source>
</evidence>
<keyword evidence="5" id="KW-0411">Iron-sulfur</keyword>
<evidence type="ECO:0000256" key="5">
    <source>
        <dbReference type="ARBA" id="ARBA00023014"/>
    </source>
</evidence>
<dbReference type="Pfam" id="PF04055">
    <property type="entry name" value="Radical_SAM"/>
    <property type="match status" value="1"/>
</dbReference>